<dbReference type="InterPro" id="IPR025049">
    <property type="entry name" value="Mfa-like_1"/>
</dbReference>
<name>A0A1Q6F4P0_9BACT</name>
<accession>A0A1Q6F4P0</accession>
<dbReference type="CDD" id="cd13121">
    <property type="entry name" value="BF2867_like_C"/>
    <property type="match status" value="1"/>
</dbReference>
<reference evidence="2 3" key="1">
    <citation type="journal article" date="2016" name="Nat. Biotechnol.">
        <title>Measurement of bacterial replication rates in microbial communities.</title>
        <authorList>
            <person name="Brown C.T."/>
            <person name="Olm M.R."/>
            <person name="Thomas B.C."/>
            <person name="Banfield J.F."/>
        </authorList>
    </citation>
    <scope>NUCLEOTIDE SEQUENCE [LARGE SCALE GENOMIC DNA]</scope>
    <source>
        <strain evidence="2">CAG:67_53_122</strain>
    </source>
</reference>
<evidence type="ECO:0000313" key="2">
    <source>
        <dbReference type="EMBL" id="OKY93849.1"/>
    </source>
</evidence>
<keyword evidence="1" id="KW-0732">Signal</keyword>
<evidence type="ECO:0008006" key="4">
    <source>
        <dbReference type="Google" id="ProtNLM"/>
    </source>
</evidence>
<sequence>MKKQLFLVVVAALAMASCSKDESTGINNGNAIDFRAAMQTRASETTMANITNFFVTALDKNNANYFSDAEFTKDGAFFTSTPAYYWPSDGSNLSFFAYSPSAADLDATVTINSTTKTLADFEPATTIADQKDFITATATGSKTDEAAGVALTFGHRLSQIEIKAKNTNDGYVYKVQGVRIGQPVSKATFDFGTTSWQLGSVKTNYEATYAGSEKTLTGTAASIMAVEDDNAMLIPQQLIAWTPDTDKTNTNKGAYLAVKVNITTKDGARVYPSVGEYDWVAVAVNTKWEPGQKYVYTLDFSNGAGKVDPEKPMPGPTDPFKPGEDVLGSAIKFTVTVTPWTPASEDVTM</sequence>
<gene>
    <name evidence="2" type="ORF">BHV66_07110</name>
</gene>
<protein>
    <recommendedName>
        <fullName evidence="4">Fimbrillin family protein</fullName>
    </recommendedName>
</protein>
<dbReference type="EMBL" id="MNQH01000031">
    <property type="protein sequence ID" value="OKY93849.1"/>
    <property type="molecule type" value="Genomic_DNA"/>
</dbReference>
<dbReference type="PROSITE" id="PS51257">
    <property type="entry name" value="PROKAR_LIPOPROTEIN"/>
    <property type="match status" value="1"/>
</dbReference>
<dbReference type="AlphaFoldDB" id="A0A1Q6F4P0"/>
<comment type="caution">
    <text evidence="2">The sequence shown here is derived from an EMBL/GenBank/DDBJ whole genome shotgun (WGS) entry which is preliminary data.</text>
</comment>
<dbReference type="InterPro" id="IPR042278">
    <property type="entry name" value="Mfa-like_1_N"/>
</dbReference>
<dbReference type="Proteomes" id="UP000187417">
    <property type="component" value="Unassembled WGS sequence"/>
</dbReference>
<organism evidence="2 3">
    <name type="scientific">Alistipes putredinis</name>
    <dbReference type="NCBI Taxonomy" id="28117"/>
    <lineage>
        <taxon>Bacteria</taxon>
        <taxon>Pseudomonadati</taxon>
        <taxon>Bacteroidota</taxon>
        <taxon>Bacteroidia</taxon>
        <taxon>Bacteroidales</taxon>
        <taxon>Rikenellaceae</taxon>
        <taxon>Alistipes</taxon>
    </lineage>
</organism>
<dbReference type="Gene3D" id="2.60.40.2620">
    <property type="entry name" value="Fimbrillin-like"/>
    <property type="match status" value="1"/>
</dbReference>
<evidence type="ECO:0000313" key="3">
    <source>
        <dbReference type="Proteomes" id="UP000187417"/>
    </source>
</evidence>
<dbReference type="CDD" id="cd13120">
    <property type="entry name" value="BF2867_like_N"/>
    <property type="match status" value="1"/>
</dbReference>
<proteinExistence type="predicted"/>
<dbReference type="Pfam" id="PF13149">
    <property type="entry name" value="Mfa_like_1"/>
    <property type="match status" value="1"/>
</dbReference>
<feature type="signal peptide" evidence="1">
    <location>
        <begin position="1"/>
        <end position="19"/>
    </location>
</feature>
<dbReference type="STRING" id="28117.BHV66_07110"/>
<evidence type="ECO:0000256" key="1">
    <source>
        <dbReference type="SAM" id="SignalP"/>
    </source>
</evidence>
<feature type="chain" id="PRO_5012728006" description="Fimbrillin family protein" evidence="1">
    <location>
        <begin position="20"/>
        <end position="349"/>
    </location>
</feature>
<dbReference type="RefSeq" id="WP_278339355.1">
    <property type="nucleotide sequence ID" value="NZ_CAJJWD010000002.1"/>
</dbReference>